<dbReference type="RefSeq" id="WP_106543595.1">
    <property type="nucleotide sequence ID" value="NZ_BLAU01000001.1"/>
</dbReference>
<dbReference type="EMBL" id="BLAU01000001">
    <property type="protein sequence ID" value="GET22469.1"/>
    <property type="molecule type" value="Genomic_DNA"/>
</dbReference>
<reference evidence="4 7" key="2">
    <citation type="submission" date="2019-10" db="EMBL/GenBank/DDBJ databases">
        <title>Prolixibacter strains distinguished by the presence of nitrate reductase genes were adept at nitrate-dependent anaerobic corrosion of metallic iron and carbon steel.</title>
        <authorList>
            <person name="Iino T."/>
            <person name="Shono N."/>
            <person name="Ito K."/>
            <person name="Nakamura R."/>
            <person name="Sueoka K."/>
            <person name="Harayama S."/>
            <person name="Ohkuma M."/>
        </authorList>
    </citation>
    <scope>NUCLEOTIDE SEQUENCE [LARGE SCALE GENOMIC DNA]</scope>
    <source>
        <strain evidence="4 7">MIC1-1</strain>
    </source>
</reference>
<dbReference type="InterPro" id="IPR051262">
    <property type="entry name" value="SMP-30/CGR1_Lactonase"/>
</dbReference>
<name>A0A2P8C6Y8_9BACT</name>
<reference evidence="5 6" key="1">
    <citation type="submission" date="2018-03" db="EMBL/GenBank/DDBJ databases">
        <title>Genomic Encyclopedia of Archaeal and Bacterial Type Strains, Phase II (KMG-II): from individual species to whole genera.</title>
        <authorList>
            <person name="Goeker M."/>
        </authorList>
    </citation>
    <scope>NUCLEOTIDE SEQUENCE [LARGE SCALE GENOMIC DNA]</scope>
    <source>
        <strain evidence="5 6">DSM 27267</strain>
    </source>
</reference>
<dbReference type="Pfam" id="PF08450">
    <property type="entry name" value="SGL"/>
    <property type="match status" value="1"/>
</dbReference>
<evidence type="ECO:0000313" key="7">
    <source>
        <dbReference type="Proteomes" id="UP000396862"/>
    </source>
</evidence>
<feature type="chain" id="PRO_5015126304" evidence="2">
    <location>
        <begin position="30"/>
        <end position="311"/>
    </location>
</feature>
<dbReference type="InterPro" id="IPR011042">
    <property type="entry name" value="6-blade_b-propeller_TolB-like"/>
</dbReference>
<keyword evidence="2" id="KW-0732">Signal</keyword>
<feature type="domain" description="SMP-30/Gluconolactonase/LRE-like region" evidence="3">
    <location>
        <begin position="50"/>
        <end position="291"/>
    </location>
</feature>
<dbReference type="InterPro" id="IPR013658">
    <property type="entry name" value="SGL"/>
</dbReference>
<dbReference type="PANTHER" id="PTHR47572:SF4">
    <property type="entry name" value="LACTONASE DRP35"/>
    <property type="match status" value="1"/>
</dbReference>
<evidence type="ECO:0000313" key="4">
    <source>
        <dbReference type="EMBL" id="GET22469.1"/>
    </source>
</evidence>
<evidence type="ECO:0000256" key="1">
    <source>
        <dbReference type="ARBA" id="ARBA00022801"/>
    </source>
</evidence>
<evidence type="ECO:0000256" key="2">
    <source>
        <dbReference type="SAM" id="SignalP"/>
    </source>
</evidence>
<dbReference type="Proteomes" id="UP000396862">
    <property type="component" value="Unassembled WGS sequence"/>
</dbReference>
<accession>A0A2P8C6Y8</accession>
<organism evidence="5 6">
    <name type="scientific">Prolixibacter denitrificans</name>
    <dbReference type="NCBI Taxonomy" id="1541063"/>
    <lineage>
        <taxon>Bacteria</taxon>
        <taxon>Pseudomonadati</taxon>
        <taxon>Bacteroidota</taxon>
        <taxon>Bacteroidia</taxon>
        <taxon>Marinilabiliales</taxon>
        <taxon>Prolixibacteraceae</taxon>
        <taxon>Prolixibacter</taxon>
    </lineage>
</organism>
<evidence type="ECO:0000313" key="5">
    <source>
        <dbReference type="EMBL" id="PSK80732.1"/>
    </source>
</evidence>
<evidence type="ECO:0000313" key="6">
    <source>
        <dbReference type="Proteomes" id="UP000240621"/>
    </source>
</evidence>
<dbReference type="AlphaFoldDB" id="A0A2P8C6Y8"/>
<proteinExistence type="predicted"/>
<comment type="caution">
    <text evidence="5">The sequence shown here is derived from an EMBL/GenBank/DDBJ whole genome shotgun (WGS) entry which is preliminary data.</text>
</comment>
<dbReference type="EMBL" id="PYGC01000013">
    <property type="protein sequence ID" value="PSK80732.1"/>
    <property type="molecule type" value="Genomic_DNA"/>
</dbReference>
<protein>
    <submittedName>
        <fullName evidence="5">Gluconolactonase</fullName>
    </submittedName>
</protein>
<gene>
    <name evidence="5" type="ORF">CLV93_11326</name>
    <name evidence="4" type="ORF">JCM18694_27150</name>
</gene>
<dbReference type="GO" id="GO:0016787">
    <property type="term" value="F:hydrolase activity"/>
    <property type="evidence" value="ECO:0007669"/>
    <property type="project" value="UniProtKB-KW"/>
</dbReference>
<keyword evidence="7" id="KW-1185">Reference proteome</keyword>
<dbReference type="Gene3D" id="2.120.10.30">
    <property type="entry name" value="TolB, C-terminal domain"/>
    <property type="match status" value="1"/>
</dbReference>
<feature type="signal peptide" evidence="2">
    <location>
        <begin position="1"/>
        <end position="29"/>
    </location>
</feature>
<dbReference type="Proteomes" id="UP000240621">
    <property type="component" value="Unassembled WGS sequence"/>
</dbReference>
<dbReference type="PANTHER" id="PTHR47572">
    <property type="entry name" value="LIPOPROTEIN-RELATED"/>
    <property type="match status" value="1"/>
</dbReference>
<sequence>MQLFSSIRLIRILPAIVAGILGFAPIANAQNSPVVDDGAQLKLISSQFSFTEGPAADAKGNIYFTDQPNNKIWKYSTSGKLSVFMDNAGRSNGMYFDRKGNLITCADLHDQLWSISPDKKVTVLIKDFKGHRLNGPNDVWIDPKGGMYFTDPYYQRDYWKRKQPAIKKQRVYYLTPDRHKVIIVGDDLVKPNGIIGTPDGKHLYVADIGANKTYVYQIEKNGHLTDRKLFTDMGSDGLTLDAEGNLYLTGKGVTVFNKSGQKIDHIDVKQDWTANVTFGGPHFKTLFITASHGFYKLPMKVKGAGAMRNEE</sequence>
<evidence type="ECO:0000259" key="3">
    <source>
        <dbReference type="Pfam" id="PF08450"/>
    </source>
</evidence>
<dbReference type="OrthoDB" id="241638at2"/>
<keyword evidence="1" id="KW-0378">Hydrolase</keyword>
<dbReference type="SUPFAM" id="SSF63829">
    <property type="entry name" value="Calcium-dependent phosphotriesterase"/>
    <property type="match status" value="1"/>
</dbReference>